<reference evidence="1 2" key="1">
    <citation type="submission" date="2021-03" db="EMBL/GenBank/DDBJ databases">
        <title>Genomic Encyclopedia of Type Strains, Phase IV (KMG-IV): sequencing the most valuable type-strain genomes for metagenomic binning, comparative biology and taxonomic classification.</title>
        <authorList>
            <person name="Goeker M."/>
        </authorList>
    </citation>
    <scope>NUCLEOTIDE SEQUENCE [LARGE SCALE GENOMIC DNA]</scope>
    <source>
        <strain evidence="1 2">DSM 26806</strain>
    </source>
</reference>
<evidence type="ECO:0000313" key="2">
    <source>
        <dbReference type="Proteomes" id="UP001519288"/>
    </source>
</evidence>
<name>A0ABS4JJX8_9BACL</name>
<organism evidence="1 2">
    <name type="scientific">Paenibacillus shirakamiensis</name>
    <dbReference type="NCBI Taxonomy" id="1265935"/>
    <lineage>
        <taxon>Bacteria</taxon>
        <taxon>Bacillati</taxon>
        <taxon>Bacillota</taxon>
        <taxon>Bacilli</taxon>
        <taxon>Bacillales</taxon>
        <taxon>Paenibacillaceae</taxon>
        <taxon>Paenibacillus</taxon>
    </lineage>
</organism>
<keyword evidence="2" id="KW-1185">Reference proteome</keyword>
<gene>
    <name evidence="1" type="ORF">J2Z69_001952</name>
</gene>
<comment type="caution">
    <text evidence="1">The sequence shown here is derived from an EMBL/GenBank/DDBJ whole genome shotgun (WGS) entry which is preliminary data.</text>
</comment>
<evidence type="ECO:0000313" key="1">
    <source>
        <dbReference type="EMBL" id="MBP2000909.1"/>
    </source>
</evidence>
<dbReference type="Proteomes" id="UP001519288">
    <property type="component" value="Unassembled WGS sequence"/>
</dbReference>
<accession>A0ABS4JJX8</accession>
<dbReference type="EMBL" id="JAGGLD010000003">
    <property type="protein sequence ID" value="MBP2000909.1"/>
    <property type="molecule type" value="Genomic_DNA"/>
</dbReference>
<sequence>MNLWQQAEYTVVYIKLNFREDGLISANHYKIENYEFANRTNSVSSKGNGVGCKHLV</sequence>
<proteinExistence type="predicted"/>
<protein>
    <submittedName>
        <fullName evidence="1">Uncharacterized protein</fullName>
    </submittedName>
</protein>